<keyword evidence="3" id="KW-0812">Transmembrane</keyword>
<feature type="transmembrane region" description="Helical" evidence="3">
    <location>
        <begin position="12"/>
        <end position="30"/>
    </location>
</feature>
<proteinExistence type="predicted"/>
<name>A0A091ATQ9_9GAMM</name>
<feature type="transmembrane region" description="Helical" evidence="3">
    <location>
        <begin position="155"/>
        <end position="175"/>
    </location>
</feature>
<comment type="cofactor">
    <cofactor evidence="1">
        <name>Mg(2+)</name>
        <dbReference type="ChEBI" id="CHEBI:18420"/>
    </cofactor>
</comment>
<dbReference type="EC" id="2.7.7.65" evidence="2"/>
<reference evidence="5 6" key="1">
    <citation type="submission" date="2013-09" db="EMBL/GenBank/DDBJ databases">
        <title>Genome sequencing of Arenimonas metalli.</title>
        <authorList>
            <person name="Chen F."/>
            <person name="Wang G."/>
        </authorList>
    </citation>
    <scope>NUCLEOTIDE SEQUENCE [LARGE SCALE GENOMIC DNA]</scope>
    <source>
        <strain evidence="5 6">CF5-1</strain>
    </source>
</reference>
<evidence type="ECO:0000259" key="4">
    <source>
        <dbReference type="PROSITE" id="PS50887"/>
    </source>
</evidence>
<gene>
    <name evidence="5" type="ORF">N787_03530</name>
</gene>
<dbReference type="GO" id="GO:0005886">
    <property type="term" value="C:plasma membrane"/>
    <property type="evidence" value="ECO:0007669"/>
    <property type="project" value="TreeGrafter"/>
</dbReference>
<dbReference type="Proteomes" id="UP000029393">
    <property type="component" value="Unassembled WGS sequence"/>
</dbReference>
<dbReference type="FunFam" id="3.30.70.270:FF:000001">
    <property type="entry name" value="Diguanylate cyclase domain protein"/>
    <property type="match status" value="1"/>
</dbReference>
<evidence type="ECO:0000313" key="6">
    <source>
        <dbReference type="Proteomes" id="UP000029393"/>
    </source>
</evidence>
<evidence type="ECO:0000256" key="1">
    <source>
        <dbReference type="ARBA" id="ARBA00001946"/>
    </source>
</evidence>
<sequence>MGTSWLFDIRSALLVGALLTLMIGMVLLVVGRSLAAEYRPSLFHWVAATLLQPAGFVMLSLRDQLDPWISTVLANACIALAFAAYARAVRLFYRAPSTRWLLSALVLLSVMISVYWGVVAPDLTLRLIAISLTLGGLLGYSAWTVFRHAERRGPIRLVTGGVFALAAGIMFYRAGALVIDPGLVTGVFQITHVQLLTYAVGSVLPVIATVGFLLMCTERSQRELERAARVDYLTDCYNRRAIEEQGARAMAAARRHGMPLAVLVIDIDHFKRINDELGHAAGDQALVQSVARIRAEMRTEDVLGRLGGEEFIVLMPNTDSASAVSAGERIRLGFASRPLQLAEGRRAATLSIGVAMLAPMDRHFSQLLQRADRAMYAAKNAGRNLVMADAMSGWEPGPPR</sequence>
<evidence type="ECO:0000256" key="3">
    <source>
        <dbReference type="SAM" id="Phobius"/>
    </source>
</evidence>
<evidence type="ECO:0000313" key="5">
    <source>
        <dbReference type="EMBL" id="KFN42736.1"/>
    </source>
</evidence>
<dbReference type="PROSITE" id="PS50887">
    <property type="entry name" value="GGDEF"/>
    <property type="match status" value="1"/>
</dbReference>
<organism evidence="5 6">
    <name type="scientific">Arenimonas metalli CF5-1</name>
    <dbReference type="NCBI Taxonomy" id="1384056"/>
    <lineage>
        <taxon>Bacteria</taxon>
        <taxon>Pseudomonadati</taxon>
        <taxon>Pseudomonadota</taxon>
        <taxon>Gammaproteobacteria</taxon>
        <taxon>Lysobacterales</taxon>
        <taxon>Lysobacteraceae</taxon>
        <taxon>Arenimonas</taxon>
    </lineage>
</organism>
<feature type="transmembrane region" description="Helical" evidence="3">
    <location>
        <begin position="42"/>
        <end position="61"/>
    </location>
</feature>
<dbReference type="PANTHER" id="PTHR45138:SF24">
    <property type="entry name" value="DIGUANYLATE CYCLASE DGCC-RELATED"/>
    <property type="match status" value="1"/>
</dbReference>
<dbReference type="GO" id="GO:1902201">
    <property type="term" value="P:negative regulation of bacterial-type flagellum-dependent cell motility"/>
    <property type="evidence" value="ECO:0007669"/>
    <property type="project" value="TreeGrafter"/>
</dbReference>
<feature type="transmembrane region" description="Helical" evidence="3">
    <location>
        <begin position="100"/>
        <end position="118"/>
    </location>
</feature>
<dbReference type="PANTHER" id="PTHR45138">
    <property type="entry name" value="REGULATORY COMPONENTS OF SENSORY TRANSDUCTION SYSTEM"/>
    <property type="match status" value="1"/>
</dbReference>
<dbReference type="OrthoDB" id="9803824at2"/>
<dbReference type="Pfam" id="PF00990">
    <property type="entry name" value="GGDEF"/>
    <property type="match status" value="1"/>
</dbReference>
<feature type="domain" description="GGDEF" evidence="4">
    <location>
        <begin position="258"/>
        <end position="391"/>
    </location>
</feature>
<dbReference type="NCBIfam" id="TIGR00254">
    <property type="entry name" value="GGDEF"/>
    <property type="match status" value="1"/>
</dbReference>
<dbReference type="InterPro" id="IPR050469">
    <property type="entry name" value="Diguanylate_Cyclase"/>
</dbReference>
<dbReference type="GO" id="GO:0052621">
    <property type="term" value="F:diguanylate cyclase activity"/>
    <property type="evidence" value="ECO:0007669"/>
    <property type="project" value="UniProtKB-EC"/>
</dbReference>
<dbReference type="InterPro" id="IPR029787">
    <property type="entry name" value="Nucleotide_cyclase"/>
</dbReference>
<evidence type="ECO:0000256" key="2">
    <source>
        <dbReference type="ARBA" id="ARBA00012528"/>
    </source>
</evidence>
<dbReference type="SMART" id="SM00267">
    <property type="entry name" value="GGDEF"/>
    <property type="match status" value="1"/>
</dbReference>
<feature type="transmembrane region" description="Helical" evidence="3">
    <location>
        <begin position="124"/>
        <end position="143"/>
    </location>
</feature>
<feature type="transmembrane region" description="Helical" evidence="3">
    <location>
        <begin position="67"/>
        <end position="88"/>
    </location>
</feature>
<dbReference type="CDD" id="cd01949">
    <property type="entry name" value="GGDEF"/>
    <property type="match status" value="1"/>
</dbReference>
<dbReference type="SUPFAM" id="SSF55073">
    <property type="entry name" value="Nucleotide cyclase"/>
    <property type="match status" value="1"/>
</dbReference>
<keyword evidence="3" id="KW-0472">Membrane</keyword>
<dbReference type="InterPro" id="IPR000160">
    <property type="entry name" value="GGDEF_dom"/>
</dbReference>
<dbReference type="RefSeq" id="WP_052575415.1">
    <property type="nucleotide sequence ID" value="NZ_AVCK01000044.1"/>
</dbReference>
<dbReference type="AlphaFoldDB" id="A0A091ATQ9"/>
<dbReference type="STRING" id="1384056.N787_03530"/>
<dbReference type="PATRIC" id="fig|1384056.3.peg.2213"/>
<dbReference type="Gene3D" id="3.30.70.270">
    <property type="match status" value="1"/>
</dbReference>
<dbReference type="EMBL" id="AVCK01000044">
    <property type="protein sequence ID" value="KFN42736.1"/>
    <property type="molecule type" value="Genomic_DNA"/>
</dbReference>
<dbReference type="InterPro" id="IPR043128">
    <property type="entry name" value="Rev_trsase/Diguanyl_cyclase"/>
</dbReference>
<keyword evidence="6" id="KW-1185">Reference proteome</keyword>
<dbReference type="GO" id="GO:0043709">
    <property type="term" value="P:cell adhesion involved in single-species biofilm formation"/>
    <property type="evidence" value="ECO:0007669"/>
    <property type="project" value="TreeGrafter"/>
</dbReference>
<accession>A0A091ATQ9</accession>
<dbReference type="eggNOG" id="COG3706">
    <property type="taxonomic scope" value="Bacteria"/>
</dbReference>
<protein>
    <recommendedName>
        <fullName evidence="2">diguanylate cyclase</fullName>
        <ecNumber evidence="2">2.7.7.65</ecNumber>
    </recommendedName>
</protein>
<feature type="transmembrane region" description="Helical" evidence="3">
    <location>
        <begin position="195"/>
        <end position="216"/>
    </location>
</feature>
<comment type="caution">
    <text evidence="5">The sequence shown here is derived from an EMBL/GenBank/DDBJ whole genome shotgun (WGS) entry which is preliminary data.</text>
</comment>
<keyword evidence="3" id="KW-1133">Transmembrane helix</keyword>